<evidence type="ECO:0000313" key="2">
    <source>
        <dbReference type="EMBL" id="GFD15415.1"/>
    </source>
</evidence>
<gene>
    <name evidence="2" type="ORF">Tci_887384</name>
</gene>
<feature type="compositionally biased region" description="Polar residues" evidence="1">
    <location>
        <begin position="46"/>
        <end position="61"/>
    </location>
</feature>
<dbReference type="EMBL" id="BKCJ011286307">
    <property type="protein sequence ID" value="GFD15415.1"/>
    <property type="molecule type" value="Genomic_DNA"/>
</dbReference>
<reference evidence="2" key="1">
    <citation type="journal article" date="2019" name="Sci. Rep.">
        <title>Draft genome of Tanacetum cinerariifolium, the natural source of mosquito coil.</title>
        <authorList>
            <person name="Yamashiro T."/>
            <person name="Shiraishi A."/>
            <person name="Satake H."/>
            <person name="Nakayama K."/>
        </authorList>
    </citation>
    <scope>NUCLEOTIDE SEQUENCE</scope>
</reference>
<comment type="caution">
    <text evidence="2">The sequence shown here is derived from an EMBL/GenBank/DDBJ whole genome shotgun (WGS) entry which is preliminary data.</text>
</comment>
<accession>A0A699TWX3</accession>
<feature type="region of interest" description="Disordered" evidence="1">
    <location>
        <begin position="42"/>
        <end position="61"/>
    </location>
</feature>
<protein>
    <submittedName>
        <fullName evidence="2">Uncharacterized protein</fullName>
    </submittedName>
</protein>
<evidence type="ECO:0000256" key="1">
    <source>
        <dbReference type="SAM" id="MobiDB-lite"/>
    </source>
</evidence>
<dbReference type="AlphaFoldDB" id="A0A699TWX3"/>
<sequence>MSPWFRETLEDITDEPAGSIAVNRTEKILLLTWNESRETTKEPVCNSVTPSSLPQHDSSTPSKDFVCGSITLRCMPDCILTPPIDGSVITYTQLSGAHGVDTQSHVLQTIQSHFSDINSSFVSQQATASQVIDDVIRKLSFDETELDGETCFADVVGSGVDSSGLSHDESFGLDDLDLNLNEPVNLNVSQVETQSKLPVSKE</sequence>
<name>A0A699TWX3_TANCI</name>
<feature type="non-terminal residue" evidence="2">
    <location>
        <position position="202"/>
    </location>
</feature>
<organism evidence="2">
    <name type="scientific">Tanacetum cinerariifolium</name>
    <name type="common">Dalmatian daisy</name>
    <name type="synonym">Chrysanthemum cinerariifolium</name>
    <dbReference type="NCBI Taxonomy" id="118510"/>
    <lineage>
        <taxon>Eukaryota</taxon>
        <taxon>Viridiplantae</taxon>
        <taxon>Streptophyta</taxon>
        <taxon>Embryophyta</taxon>
        <taxon>Tracheophyta</taxon>
        <taxon>Spermatophyta</taxon>
        <taxon>Magnoliopsida</taxon>
        <taxon>eudicotyledons</taxon>
        <taxon>Gunneridae</taxon>
        <taxon>Pentapetalae</taxon>
        <taxon>asterids</taxon>
        <taxon>campanulids</taxon>
        <taxon>Asterales</taxon>
        <taxon>Asteraceae</taxon>
        <taxon>Asteroideae</taxon>
        <taxon>Anthemideae</taxon>
        <taxon>Anthemidinae</taxon>
        <taxon>Tanacetum</taxon>
    </lineage>
</organism>
<proteinExistence type="predicted"/>